<evidence type="ECO:0000313" key="3">
    <source>
        <dbReference type="Proteomes" id="UP001595909"/>
    </source>
</evidence>
<keyword evidence="3" id="KW-1185">Reference proteome</keyword>
<reference evidence="3" key="1">
    <citation type="journal article" date="2019" name="Int. J. Syst. Evol. Microbiol.">
        <title>The Global Catalogue of Microorganisms (GCM) 10K type strain sequencing project: providing services to taxonomists for standard genome sequencing and annotation.</title>
        <authorList>
            <consortium name="The Broad Institute Genomics Platform"/>
            <consortium name="The Broad Institute Genome Sequencing Center for Infectious Disease"/>
            <person name="Wu L."/>
            <person name="Ma J."/>
        </authorList>
    </citation>
    <scope>NUCLEOTIDE SEQUENCE [LARGE SCALE GENOMIC DNA]</scope>
    <source>
        <strain evidence="3">CCUG 50347</strain>
    </source>
</reference>
<feature type="transmembrane region" description="Helical" evidence="1">
    <location>
        <begin position="80"/>
        <end position="101"/>
    </location>
</feature>
<proteinExistence type="predicted"/>
<evidence type="ECO:0008006" key="4">
    <source>
        <dbReference type="Google" id="ProtNLM"/>
    </source>
</evidence>
<organism evidence="2 3">
    <name type="scientific">Actinomycetospora chibensis</name>
    <dbReference type="NCBI Taxonomy" id="663606"/>
    <lineage>
        <taxon>Bacteria</taxon>
        <taxon>Bacillati</taxon>
        <taxon>Actinomycetota</taxon>
        <taxon>Actinomycetes</taxon>
        <taxon>Pseudonocardiales</taxon>
        <taxon>Pseudonocardiaceae</taxon>
        <taxon>Actinomycetospora</taxon>
    </lineage>
</organism>
<accession>A0ABV9RHR3</accession>
<keyword evidence="1" id="KW-0812">Transmembrane</keyword>
<sequence>MPTRVVLATVAACALGAGVAAAMLLAGGSLVLVVVLVVAQVALLVAVRDGARRPRQFVLAWSAEAGLTHAVAGNPTVVSALVYLTVGLVFALAAVAFLAFFRPGTEEEPHVDTAPLPVVDGD</sequence>
<evidence type="ECO:0000313" key="2">
    <source>
        <dbReference type="EMBL" id="MFC4833748.1"/>
    </source>
</evidence>
<comment type="caution">
    <text evidence="2">The sequence shown here is derived from an EMBL/GenBank/DDBJ whole genome shotgun (WGS) entry which is preliminary data.</text>
</comment>
<dbReference type="RefSeq" id="WP_274190932.1">
    <property type="nucleotide sequence ID" value="NZ_BAABHN010000033.1"/>
</dbReference>
<keyword evidence="1" id="KW-1133">Transmembrane helix</keyword>
<dbReference type="EMBL" id="JBHSIM010000033">
    <property type="protein sequence ID" value="MFC4833748.1"/>
    <property type="molecule type" value="Genomic_DNA"/>
</dbReference>
<name>A0ABV9RHR3_9PSEU</name>
<gene>
    <name evidence="2" type="ORF">ACFPEL_15140</name>
</gene>
<evidence type="ECO:0000256" key="1">
    <source>
        <dbReference type="SAM" id="Phobius"/>
    </source>
</evidence>
<protein>
    <recommendedName>
        <fullName evidence="4">Integral membrane protein</fullName>
    </recommendedName>
</protein>
<feature type="transmembrane region" description="Helical" evidence="1">
    <location>
        <begin position="30"/>
        <end position="47"/>
    </location>
</feature>
<keyword evidence="1" id="KW-0472">Membrane</keyword>
<dbReference type="Proteomes" id="UP001595909">
    <property type="component" value="Unassembled WGS sequence"/>
</dbReference>